<dbReference type="InterPro" id="IPR023562">
    <property type="entry name" value="ClpP/TepA"/>
</dbReference>
<dbReference type="InterPro" id="IPR001907">
    <property type="entry name" value="ClpP"/>
</dbReference>
<dbReference type="PANTHER" id="PTHR10381:SF70">
    <property type="entry name" value="ATP-DEPENDENT CLP PROTEASE PROTEOLYTIC SUBUNIT"/>
    <property type="match status" value="1"/>
</dbReference>
<gene>
    <name evidence="5" type="ORF">LCGC14_1995570</name>
</gene>
<evidence type="ECO:0000256" key="1">
    <source>
        <dbReference type="ARBA" id="ARBA00007039"/>
    </source>
</evidence>
<reference evidence="5" key="1">
    <citation type="journal article" date="2015" name="Nature">
        <title>Complex archaea that bridge the gap between prokaryotes and eukaryotes.</title>
        <authorList>
            <person name="Spang A."/>
            <person name="Saw J.H."/>
            <person name="Jorgensen S.L."/>
            <person name="Zaremba-Niedzwiedzka K."/>
            <person name="Martijn J."/>
            <person name="Lind A.E."/>
            <person name="van Eijk R."/>
            <person name="Schleper C."/>
            <person name="Guy L."/>
            <person name="Ettema T.J."/>
        </authorList>
    </citation>
    <scope>NUCLEOTIDE SEQUENCE</scope>
</reference>
<dbReference type="GO" id="GO:0051117">
    <property type="term" value="F:ATPase binding"/>
    <property type="evidence" value="ECO:0007669"/>
    <property type="project" value="TreeGrafter"/>
</dbReference>
<dbReference type="NCBIfam" id="NF045542">
    <property type="entry name" value="Clp_rel_HeadMat"/>
    <property type="match status" value="1"/>
</dbReference>
<dbReference type="CDD" id="cd07016">
    <property type="entry name" value="S14_ClpP_1"/>
    <property type="match status" value="1"/>
</dbReference>
<evidence type="ECO:0000256" key="3">
    <source>
        <dbReference type="ARBA" id="ARBA00022801"/>
    </source>
</evidence>
<evidence type="ECO:0000256" key="2">
    <source>
        <dbReference type="ARBA" id="ARBA00022490"/>
    </source>
</evidence>
<organism evidence="5">
    <name type="scientific">marine sediment metagenome</name>
    <dbReference type="NCBI Taxonomy" id="412755"/>
    <lineage>
        <taxon>unclassified sequences</taxon>
        <taxon>metagenomes</taxon>
        <taxon>ecological metagenomes</taxon>
    </lineage>
</organism>
<dbReference type="AlphaFoldDB" id="A0A0F9HI82"/>
<evidence type="ECO:0000256" key="4">
    <source>
        <dbReference type="SAM" id="MobiDB-lite"/>
    </source>
</evidence>
<dbReference type="Gene3D" id="3.90.226.10">
    <property type="entry name" value="2-enoyl-CoA Hydratase, Chain A, domain 1"/>
    <property type="match status" value="1"/>
</dbReference>
<comment type="caution">
    <text evidence="5">The sequence shown here is derived from an EMBL/GenBank/DDBJ whole genome shotgun (WGS) entry which is preliminary data.</text>
</comment>
<dbReference type="GO" id="GO:0004176">
    <property type="term" value="F:ATP-dependent peptidase activity"/>
    <property type="evidence" value="ECO:0007669"/>
    <property type="project" value="InterPro"/>
</dbReference>
<keyword evidence="3" id="KW-0378">Hydrolase</keyword>
<name>A0A0F9HI82_9ZZZZ</name>
<sequence length="328" mass="36009">MDVLLFGPIGPDSLLKVVDTVASDEDINVHIGSPGGSVYDGLAMYNLLSQSKNKVNVHIDGIAGSIAAIIAMAGNTINIHESGMMMIHNAASMFPGSNKEDLQKTIDVLGKIDQTQVNIISRRTRKSKKDIQALMEKETFFTAKEALAFGLVDTIIKPQKIAAQLNIDKMDNLLKDIQSKFNSLIGTNLKDEDKEAADRLKEAADKIAADKLKASIEAGETSADKITAIMVKTTVFDAKMILLNDYIKSSYEHTLKAQAFIEKFDQAVKDEVKIQMDALLAQVQSKTEVPAPIQHFTEAEQIKPEREGPGTNRAIQRKRTKQSIKTLI</sequence>
<comment type="similarity">
    <text evidence="1">Belongs to the peptidase S14 family.</text>
</comment>
<feature type="region of interest" description="Disordered" evidence="4">
    <location>
        <begin position="305"/>
        <end position="328"/>
    </location>
</feature>
<proteinExistence type="inferred from homology"/>
<dbReference type="PANTHER" id="PTHR10381">
    <property type="entry name" value="ATP-DEPENDENT CLP PROTEASE PROTEOLYTIC SUBUNIT"/>
    <property type="match status" value="1"/>
</dbReference>
<dbReference type="EMBL" id="LAZR01022585">
    <property type="protein sequence ID" value="KKL81355.1"/>
    <property type="molecule type" value="Genomic_DNA"/>
</dbReference>
<dbReference type="Pfam" id="PF00574">
    <property type="entry name" value="CLP_protease"/>
    <property type="match status" value="1"/>
</dbReference>
<dbReference type="SUPFAM" id="SSF52096">
    <property type="entry name" value="ClpP/crotonase"/>
    <property type="match status" value="1"/>
</dbReference>
<protein>
    <recommendedName>
        <fullName evidence="6">ATP-dependent Clp protease proteolytic subunit</fullName>
    </recommendedName>
</protein>
<evidence type="ECO:0008006" key="6">
    <source>
        <dbReference type="Google" id="ProtNLM"/>
    </source>
</evidence>
<dbReference type="GO" id="GO:0004252">
    <property type="term" value="F:serine-type endopeptidase activity"/>
    <property type="evidence" value="ECO:0007669"/>
    <property type="project" value="InterPro"/>
</dbReference>
<keyword evidence="2" id="KW-0963">Cytoplasm</keyword>
<dbReference type="InterPro" id="IPR029045">
    <property type="entry name" value="ClpP/crotonase-like_dom_sf"/>
</dbReference>
<accession>A0A0F9HI82</accession>
<dbReference type="GO" id="GO:0009368">
    <property type="term" value="C:endopeptidase Clp complex"/>
    <property type="evidence" value="ECO:0007669"/>
    <property type="project" value="TreeGrafter"/>
</dbReference>
<dbReference type="PRINTS" id="PR00127">
    <property type="entry name" value="CLPPROTEASEP"/>
</dbReference>
<dbReference type="GO" id="GO:0006515">
    <property type="term" value="P:protein quality control for misfolded or incompletely synthesized proteins"/>
    <property type="evidence" value="ECO:0007669"/>
    <property type="project" value="TreeGrafter"/>
</dbReference>
<evidence type="ECO:0000313" key="5">
    <source>
        <dbReference type="EMBL" id="KKL81355.1"/>
    </source>
</evidence>